<gene>
    <name evidence="8" type="ORF">KIW84_024031</name>
</gene>
<name>A0A9D4YIB6_PEA</name>
<dbReference type="InterPro" id="IPR049481">
    <property type="entry name" value="SMN_G2-BD"/>
</dbReference>
<dbReference type="PANTHER" id="PTHR39267">
    <property type="entry name" value="SURVIVAL MOTOR NEURON-LIKE PROTEIN 1"/>
    <property type="match status" value="1"/>
</dbReference>
<sequence>MGKEGDVWDDSALINAFDDAISSYKKMHISSTEEAEGIVQENVEISTTTRINIPTTDSSETSKVSNLEQNHQPCLDSTNAQEVQIAHNGYSYEQAFDDYNQLVAQYYELEEKRFKIWDQINQYGTLNYQYVPTVSHSQDYWMPMHQVSDPNVVCSCCPDYSQCALASSTLLPGCSVGGTCAGKPCKDGKIQEMAMGAAERALSAIRTTISGDLNVNEEKESKNPEPEQIGDSETDLTTLMNAWYSAGFFTGKYLAEKSSGNKRQV</sequence>
<dbReference type="Pfam" id="PF07767">
    <property type="entry name" value="Nop53"/>
    <property type="match status" value="1"/>
</dbReference>
<comment type="subcellular location">
    <subcellularLocation>
        <location evidence="1">Nucleus</location>
        <location evidence="1">Nucleolus</location>
    </subcellularLocation>
    <subcellularLocation>
        <location evidence="2">Nucleus</location>
        <location evidence="2">Nucleoplasm</location>
    </subcellularLocation>
</comment>
<evidence type="ECO:0000313" key="9">
    <source>
        <dbReference type="Proteomes" id="UP001058974"/>
    </source>
</evidence>
<dbReference type="InterPro" id="IPR040424">
    <property type="entry name" value="Smn1"/>
</dbReference>
<dbReference type="Proteomes" id="UP001058974">
    <property type="component" value="Chromosome 2"/>
</dbReference>
<comment type="caution">
    <text evidence="8">The sequence shown here is derived from an EMBL/GenBank/DDBJ whole genome shotgun (WGS) entry which is preliminary data.</text>
</comment>
<dbReference type="Gramene" id="Psat02G0403100-T1">
    <property type="protein sequence ID" value="KAI5438130.1"/>
    <property type="gene ID" value="KIW84_024031"/>
</dbReference>
<evidence type="ECO:0000256" key="3">
    <source>
        <dbReference type="ARBA" id="ARBA00008838"/>
    </source>
</evidence>
<reference evidence="8 9" key="1">
    <citation type="journal article" date="2022" name="Nat. Genet.">
        <title>Improved pea reference genome and pan-genome highlight genomic features and evolutionary characteristics.</title>
        <authorList>
            <person name="Yang T."/>
            <person name="Liu R."/>
            <person name="Luo Y."/>
            <person name="Hu S."/>
            <person name="Wang D."/>
            <person name="Wang C."/>
            <person name="Pandey M.K."/>
            <person name="Ge S."/>
            <person name="Xu Q."/>
            <person name="Li N."/>
            <person name="Li G."/>
            <person name="Huang Y."/>
            <person name="Saxena R.K."/>
            <person name="Ji Y."/>
            <person name="Li M."/>
            <person name="Yan X."/>
            <person name="He Y."/>
            <person name="Liu Y."/>
            <person name="Wang X."/>
            <person name="Xiang C."/>
            <person name="Varshney R.K."/>
            <person name="Ding H."/>
            <person name="Gao S."/>
            <person name="Zong X."/>
        </authorList>
    </citation>
    <scope>NUCLEOTIDE SEQUENCE [LARGE SCALE GENOMIC DNA]</scope>
    <source>
        <strain evidence="8 9">cv. Zhongwan 6</strain>
    </source>
</reference>
<evidence type="ECO:0000256" key="6">
    <source>
        <dbReference type="ARBA" id="ARBA00023242"/>
    </source>
</evidence>
<evidence type="ECO:0000256" key="5">
    <source>
        <dbReference type="ARBA" id="ARBA00022517"/>
    </source>
</evidence>
<dbReference type="InterPro" id="IPR011687">
    <property type="entry name" value="Nop53/GLTSCR2"/>
</dbReference>
<dbReference type="GO" id="GO:0005654">
    <property type="term" value="C:nucleoplasm"/>
    <property type="evidence" value="ECO:0007669"/>
    <property type="project" value="UniProtKB-SubCell"/>
</dbReference>
<feature type="domain" description="Survival Motor Neuron Gemin2-binding" evidence="7">
    <location>
        <begin position="1"/>
        <end position="28"/>
    </location>
</feature>
<evidence type="ECO:0000313" key="8">
    <source>
        <dbReference type="EMBL" id="KAI5438130.1"/>
    </source>
</evidence>
<proteinExistence type="inferred from homology"/>
<dbReference type="Pfam" id="PF20636">
    <property type="entry name" value="SMN_G2-BD"/>
    <property type="match status" value="1"/>
</dbReference>
<dbReference type="GO" id="GO:0042254">
    <property type="term" value="P:ribosome biogenesis"/>
    <property type="evidence" value="ECO:0007669"/>
    <property type="project" value="UniProtKB-KW"/>
</dbReference>
<dbReference type="EMBL" id="JAMSHJ010000002">
    <property type="protein sequence ID" value="KAI5438130.1"/>
    <property type="molecule type" value="Genomic_DNA"/>
</dbReference>
<dbReference type="CDD" id="cd22851">
    <property type="entry name" value="SMN_N"/>
    <property type="match status" value="1"/>
</dbReference>
<accession>A0A9D4YIB6</accession>
<evidence type="ECO:0000256" key="2">
    <source>
        <dbReference type="ARBA" id="ARBA00004642"/>
    </source>
</evidence>
<evidence type="ECO:0000256" key="4">
    <source>
        <dbReference type="ARBA" id="ARBA00018339"/>
    </source>
</evidence>
<dbReference type="Gramene" id="PSAT_LOCUS8634_t1">
    <property type="protein sequence ID" value="CAL5188453.1"/>
    <property type="gene ID" value="PSAT_LOCUS8634"/>
</dbReference>
<dbReference type="OrthoDB" id="197400at2759"/>
<protein>
    <recommendedName>
        <fullName evidence="4">Ribosome biogenesis protein NOP53</fullName>
    </recommendedName>
</protein>
<evidence type="ECO:0000259" key="7">
    <source>
        <dbReference type="Pfam" id="PF20636"/>
    </source>
</evidence>
<dbReference type="GO" id="GO:0005730">
    <property type="term" value="C:nucleolus"/>
    <property type="evidence" value="ECO:0007669"/>
    <property type="project" value="UniProtKB-SubCell"/>
</dbReference>
<comment type="similarity">
    <text evidence="3">Belongs to the NOP53 family.</text>
</comment>
<dbReference type="AlphaFoldDB" id="A0A9D4YIB6"/>
<keyword evidence="9" id="KW-1185">Reference proteome</keyword>
<keyword evidence="5" id="KW-0690">Ribosome biogenesis</keyword>
<dbReference type="PANTHER" id="PTHR39267:SF1">
    <property type="entry name" value="SURVIVAL MOTOR NEURON PROTEIN"/>
    <property type="match status" value="1"/>
</dbReference>
<evidence type="ECO:0000256" key="1">
    <source>
        <dbReference type="ARBA" id="ARBA00004604"/>
    </source>
</evidence>
<organism evidence="8 9">
    <name type="scientific">Pisum sativum</name>
    <name type="common">Garden pea</name>
    <name type="synonym">Lathyrus oleraceus</name>
    <dbReference type="NCBI Taxonomy" id="3888"/>
    <lineage>
        <taxon>Eukaryota</taxon>
        <taxon>Viridiplantae</taxon>
        <taxon>Streptophyta</taxon>
        <taxon>Embryophyta</taxon>
        <taxon>Tracheophyta</taxon>
        <taxon>Spermatophyta</taxon>
        <taxon>Magnoliopsida</taxon>
        <taxon>eudicotyledons</taxon>
        <taxon>Gunneridae</taxon>
        <taxon>Pentapetalae</taxon>
        <taxon>rosids</taxon>
        <taxon>fabids</taxon>
        <taxon>Fabales</taxon>
        <taxon>Fabaceae</taxon>
        <taxon>Papilionoideae</taxon>
        <taxon>50 kb inversion clade</taxon>
        <taxon>NPAAA clade</taxon>
        <taxon>Hologalegina</taxon>
        <taxon>IRL clade</taxon>
        <taxon>Fabeae</taxon>
        <taxon>Lathyrus</taxon>
    </lineage>
</organism>
<keyword evidence="6" id="KW-0539">Nucleus</keyword>